<dbReference type="SUPFAM" id="SSF52540">
    <property type="entry name" value="P-loop containing nucleoside triphosphate hydrolases"/>
    <property type="match status" value="1"/>
</dbReference>
<dbReference type="Proteomes" id="UP000801492">
    <property type="component" value="Unassembled WGS sequence"/>
</dbReference>
<reference evidence="4" key="1">
    <citation type="submission" date="2019-08" db="EMBL/GenBank/DDBJ databases">
        <title>The genome of the North American firefly Photinus pyralis.</title>
        <authorList>
            <consortium name="Photinus pyralis genome working group"/>
            <person name="Fallon T.R."/>
            <person name="Sander Lower S.E."/>
            <person name="Weng J.-K."/>
        </authorList>
    </citation>
    <scope>NUCLEOTIDE SEQUENCE</scope>
    <source>
        <strain evidence="4">TRF0915ILg1</strain>
        <tissue evidence="4">Whole body</tissue>
    </source>
</reference>
<evidence type="ECO:0000256" key="2">
    <source>
        <dbReference type="ARBA" id="ARBA00022679"/>
    </source>
</evidence>
<dbReference type="InterPro" id="IPR000863">
    <property type="entry name" value="Sulfotransferase_dom"/>
</dbReference>
<dbReference type="AlphaFoldDB" id="A0A8K0DFJ8"/>
<comment type="similarity">
    <text evidence="1">Belongs to the sulfotransferase 1 family.</text>
</comment>
<dbReference type="GO" id="GO:0008146">
    <property type="term" value="F:sulfotransferase activity"/>
    <property type="evidence" value="ECO:0007669"/>
    <property type="project" value="InterPro"/>
</dbReference>
<sequence length="314" mass="36890">MTNDTAIIKKIENDTEIDRMVNKYLLHDSDPVPYVEVGKDKICLPETYSNYEEKLRKFEVRDDDVYVISHPKTGTTWCQEMVWLIGNDLDYEKAKSEYVIRRFPILEVPVYKDPHANNYDIWKSIDPLVLYGYIPYTRFFKSHLPWSLLPEQIQNGTKKPKIISIVRKPHDTCVSYYHHLKKYGLLATLDEFGELFLAGRTVGGPFHKSILSLWEQRNSPNVLILNFHNLKNDLKGEIKKVADFLEKTLTEEETEQLADYLKFENMKKNPSSNCLDLIRKGEVGGYKKEMSPELIEKFDQYEKEHFGDYDITFE</sequence>
<dbReference type="InterPro" id="IPR027417">
    <property type="entry name" value="P-loop_NTPase"/>
</dbReference>
<dbReference type="Gene3D" id="3.40.50.300">
    <property type="entry name" value="P-loop containing nucleotide triphosphate hydrolases"/>
    <property type="match status" value="1"/>
</dbReference>
<proteinExistence type="inferred from homology"/>
<keyword evidence="5" id="KW-1185">Reference proteome</keyword>
<protein>
    <recommendedName>
        <fullName evidence="3">Sulfotransferase domain-containing protein</fullName>
    </recommendedName>
</protein>
<evidence type="ECO:0000259" key="3">
    <source>
        <dbReference type="Pfam" id="PF00685"/>
    </source>
</evidence>
<dbReference type="OrthoDB" id="205623at2759"/>
<feature type="domain" description="Sulfotransferase" evidence="3">
    <location>
        <begin position="62"/>
        <end position="309"/>
    </location>
</feature>
<dbReference type="EMBL" id="VTPC01000663">
    <property type="protein sequence ID" value="KAF2904854.1"/>
    <property type="molecule type" value="Genomic_DNA"/>
</dbReference>
<keyword evidence="2" id="KW-0808">Transferase</keyword>
<comment type="caution">
    <text evidence="4">The sequence shown here is derived from an EMBL/GenBank/DDBJ whole genome shotgun (WGS) entry which is preliminary data.</text>
</comment>
<dbReference type="PANTHER" id="PTHR11783">
    <property type="entry name" value="SULFOTRANSFERASE SULT"/>
    <property type="match status" value="1"/>
</dbReference>
<evidence type="ECO:0000313" key="5">
    <source>
        <dbReference type="Proteomes" id="UP000801492"/>
    </source>
</evidence>
<dbReference type="Pfam" id="PF00685">
    <property type="entry name" value="Sulfotransfer_1"/>
    <property type="match status" value="1"/>
</dbReference>
<organism evidence="4 5">
    <name type="scientific">Ignelater luminosus</name>
    <name type="common">Cucubano</name>
    <name type="synonym">Pyrophorus luminosus</name>
    <dbReference type="NCBI Taxonomy" id="2038154"/>
    <lineage>
        <taxon>Eukaryota</taxon>
        <taxon>Metazoa</taxon>
        <taxon>Ecdysozoa</taxon>
        <taxon>Arthropoda</taxon>
        <taxon>Hexapoda</taxon>
        <taxon>Insecta</taxon>
        <taxon>Pterygota</taxon>
        <taxon>Neoptera</taxon>
        <taxon>Endopterygota</taxon>
        <taxon>Coleoptera</taxon>
        <taxon>Polyphaga</taxon>
        <taxon>Elateriformia</taxon>
        <taxon>Elateroidea</taxon>
        <taxon>Elateridae</taxon>
        <taxon>Agrypninae</taxon>
        <taxon>Pyrophorini</taxon>
        <taxon>Ignelater</taxon>
    </lineage>
</organism>
<gene>
    <name evidence="4" type="ORF">ILUMI_01325</name>
</gene>
<evidence type="ECO:0000256" key="1">
    <source>
        <dbReference type="ARBA" id="ARBA00005771"/>
    </source>
</evidence>
<accession>A0A8K0DFJ8</accession>
<name>A0A8K0DFJ8_IGNLU</name>
<evidence type="ECO:0000313" key="4">
    <source>
        <dbReference type="EMBL" id="KAF2904854.1"/>
    </source>
</evidence>